<dbReference type="PANTHER" id="PTHR43133">
    <property type="entry name" value="RNA POLYMERASE ECF-TYPE SIGMA FACTO"/>
    <property type="match status" value="1"/>
</dbReference>
<protein>
    <submittedName>
        <fullName evidence="8">RNA polymerase sigma factor</fullName>
    </submittedName>
</protein>
<evidence type="ECO:0000256" key="5">
    <source>
        <dbReference type="SAM" id="MobiDB-lite"/>
    </source>
</evidence>
<evidence type="ECO:0000259" key="6">
    <source>
        <dbReference type="Pfam" id="PF04542"/>
    </source>
</evidence>
<dbReference type="InterPro" id="IPR014284">
    <property type="entry name" value="RNA_pol_sigma-70_dom"/>
</dbReference>
<evidence type="ECO:0000313" key="9">
    <source>
        <dbReference type="Proteomes" id="UP001597544"/>
    </source>
</evidence>
<sequence length="160" mass="18712">MKDVFLDLISQHQGLIHKICKLYRDGKEDRQDLFQEIVYQLWKSYPQFRQESSVTTWMYRVALNTALSSFRKQKPPVSYTDSLPDTEAGYPEEEGQEEQLFRALKHLKDGEKAIVSLFLEDMSYREMAEILGISENNVGVRINRIKSKLKEIIKELSYGS</sequence>
<dbReference type="RefSeq" id="WP_377510568.1">
    <property type="nucleotide sequence ID" value="NZ_JBHULU010000021.1"/>
</dbReference>
<keyword evidence="9" id="KW-1185">Reference proteome</keyword>
<feature type="region of interest" description="Disordered" evidence="5">
    <location>
        <begin position="74"/>
        <end position="94"/>
    </location>
</feature>
<dbReference type="Pfam" id="PF04542">
    <property type="entry name" value="Sigma70_r2"/>
    <property type="match status" value="1"/>
</dbReference>
<dbReference type="EMBL" id="JBHULU010000021">
    <property type="protein sequence ID" value="MFD2515571.1"/>
    <property type="molecule type" value="Genomic_DNA"/>
</dbReference>
<dbReference type="Pfam" id="PF08281">
    <property type="entry name" value="Sigma70_r4_2"/>
    <property type="match status" value="1"/>
</dbReference>
<reference evidence="9" key="1">
    <citation type="journal article" date="2019" name="Int. J. Syst. Evol. Microbiol.">
        <title>The Global Catalogue of Microorganisms (GCM) 10K type strain sequencing project: providing services to taxonomists for standard genome sequencing and annotation.</title>
        <authorList>
            <consortium name="The Broad Institute Genomics Platform"/>
            <consortium name="The Broad Institute Genome Sequencing Center for Infectious Disease"/>
            <person name="Wu L."/>
            <person name="Ma J."/>
        </authorList>
    </citation>
    <scope>NUCLEOTIDE SEQUENCE [LARGE SCALE GENOMIC DNA]</scope>
    <source>
        <strain evidence="9">KCTC 42498</strain>
    </source>
</reference>
<keyword evidence="2" id="KW-0805">Transcription regulation</keyword>
<evidence type="ECO:0000259" key="7">
    <source>
        <dbReference type="Pfam" id="PF08281"/>
    </source>
</evidence>
<evidence type="ECO:0000256" key="4">
    <source>
        <dbReference type="ARBA" id="ARBA00023163"/>
    </source>
</evidence>
<evidence type="ECO:0000256" key="3">
    <source>
        <dbReference type="ARBA" id="ARBA00023082"/>
    </source>
</evidence>
<feature type="domain" description="RNA polymerase sigma-70 region 2" evidence="6">
    <location>
        <begin position="8"/>
        <end position="74"/>
    </location>
</feature>
<dbReference type="InterPro" id="IPR036388">
    <property type="entry name" value="WH-like_DNA-bd_sf"/>
</dbReference>
<gene>
    <name evidence="8" type="ORF">ACFSRY_16985</name>
</gene>
<dbReference type="PANTHER" id="PTHR43133:SF45">
    <property type="entry name" value="RNA POLYMERASE ECF-TYPE SIGMA FACTOR"/>
    <property type="match status" value="1"/>
</dbReference>
<dbReference type="InterPro" id="IPR039425">
    <property type="entry name" value="RNA_pol_sigma-70-like"/>
</dbReference>
<proteinExistence type="inferred from homology"/>
<dbReference type="Gene3D" id="1.10.10.10">
    <property type="entry name" value="Winged helix-like DNA-binding domain superfamily/Winged helix DNA-binding domain"/>
    <property type="match status" value="1"/>
</dbReference>
<feature type="domain" description="RNA polymerase sigma factor 70 region 4 type 2" evidence="7">
    <location>
        <begin position="98"/>
        <end position="149"/>
    </location>
</feature>
<keyword evidence="4" id="KW-0804">Transcription</keyword>
<dbReference type="NCBIfam" id="TIGR02937">
    <property type="entry name" value="sigma70-ECF"/>
    <property type="match status" value="1"/>
</dbReference>
<accession>A0ABW5IR43</accession>
<dbReference type="InterPro" id="IPR007627">
    <property type="entry name" value="RNA_pol_sigma70_r2"/>
</dbReference>
<dbReference type="InterPro" id="IPR013325">
    <property type="entry name" value="RNA_pol_sigma_r2"/>
</dbReference>
<comment type="similarity">
    <text evidence="1">Belongs to the sigma-70 factor family. ECF subfamily.</text>
</comment>
<dbReference type="Gene3D" id="1.10.1740.10">
    <property type="match status" value="1"/>
</dbReference>
<organism evidence="8 9">
    <name type="scientific">Pontibacter locisalis</name>
    <dbReference type="NCBI Taxonomy" id="1719035"/>
    <lineage>
        <taxon>Bacteria</taxon>
        <taxon>Pseudomonadati</taxon>
        <taxon>Bacteroidota</taxon>
        <taxon>Cytophagia</taxon>
        <taxon>Cytophagales</taxon>
        <taxon>Hymenobacteraceae</taxon>
        <taxon>Pontibacter</taxon>
    </lineage>
</organism>
<dbReference type="SUPFAM" id="SSF88659">
    <property type="entry name" value="Sigma3 and sigma4 domains of RNA polymerase sigma factors"/>
    <property type="match status" value="1"/>
</dbReference>
<dbReference type="InterPro" id="IPR013249">
    <property type="entry name" value="RNA_pol_sigma70_r4_t2"/>
</dbReference>
<keyword evidence="3" id="KW-0731">Sigma factor</keyword>
<comment type="caution">
    <text evidence="8">The sequence shown here is derived from an EMBL/GenBank/DDBJ whole genome shotgun (WGS) entry which is preliminary data.</text>
</comment>
<dbReference type="CDD" id="cd06171">
    <property type="entry name" value="Sigma70_r4"/>
    <property type="match status" value="1"/>
</dbReference>
<name>A0ABW5IR43_9BACT</name>
<evidence type="ECO:0000256" key="2">
    <source>
        <dbReference type="ARBA" id="ARBA00023015"/>
    </source>
</evidence>
<evidence type="ECO:0000313" key="8">
    <source>
        <dbReference type="EMBL" id="MFD2515571.1"/>
    </source>
</evidence>
<dbReference type="Proteomes" id="UP001597544">
    <property type="component" value="Unassembled WGS sequence"/>
</dbReference>
<dbReference type="InterPro" id="IPR013324">
    <property type="entry name" value="RNA_pol_sigma_r3/r4-like"/>
</dbReference>
<evidence type="ECO:0000256" key="1">
    <source>
        <dbReference type="ARBA" id="ARBA00010641"/>
    </source>
</evidence>
<dbReference type="SUPFAM" id="SSF88946">
    <property type="entry name" value="Sigma2 domain of RNA polymerase sigma factors"/>
    <property type="match status" value="1"/>
</dbReference>